<evidence type="ECO:0000256" key="5">
    <source>
        <dbReference type="ARBA" id="ARBA00023237"/>
    </source>
</evidence>
<evidence type="ECO:0000256" key="6">
    <source>
        <dbReference type="SAM" id="SignalP"/>
    </source>
</evidence>
<evidence type="ECO:0000256" key="3">
    <source>
        <dbReference type="ARBA" id="ARBA00022729"/>
    </source>
</evidence>
<evidence type="ECO:0000313" key="10">
    <source>
        <dbReference type="Proteomes" id="UP000232883"/>
    </source>
</evidence>
<gene>
    <name evidence="9" type="ORF">CWM47_06115</name>
</gene>
<dbReference type="InterPro" id="IPR011990">
    <property type="entry name" value="TPR-like_helical_dom_sf"/>
</dbReference>
<dbReference type="RefSeq" id="WP_100987142.1">
    <property type="nucleotide sequence ID" value="NZ_CP025096.1"/>
</dbReference>
<reference evidence="9 10" key="1">
    <citation type="submission" date="2017-11" db="EMBL/GenBank/DDBJ databases">
        <title>Taxonomic description and genome sequences of Spirosoma HA7 sp. nov., isolated from pollen microhabitat of Corylus avellana.</title>
        <authorList>
            <person name="Ambika Manirajan B."/>
            <person name="Suarez C."/>
            <person name="Ratering S."/>
            <person name="Geissler-Plaum R."/>
            <person name="Cardinale M."/>
            <person name="Sylvia S."/>
        </authorList>
    </citation>
    <scope>NUCLEOTIDE SEQUENCE [LARGE SCALE GENOMIC DNA]</scope>
    <source>
        <strain evidence="9 10">HA7</strain>
    </source>
</reference>
<dbReference type="SUPFAM" id="SSF48452">
    <property type="entry name" value="TPR-like"/>
    <property type="match status" value="1"/>
</dbReference>
<dbReference type="EMBL" id="CP025096">
    <property type="protein sequence ID" value="AUD01421.1"/>
    <property type="molecule type" value="Genomic_DNA"/>
</dbReference>
<comment type="subcellular location">
    <subcellularLocation>
        <location evidence="1">Cell outer membrane</location>
    </subcellularLocation>
</comment>
<dbReference type="Proteomes" id="UP000232883">
    <property type="component" value="Chromosome"/>
</dbReference>
<evidence type="ECO:0000256" key="1">
    <source>
        <dbReference type="ARBA" id="ARBA00004442"/>
    </source>
</evidence>
<feature type="domain" description="RagB/SusD" evidence="7">
    <location>
        <begin position="264"/>
        <end position="521"/>
    </location>
</feature>
<accession>A0A2K8YUX5</accession>
<evidence type="ECO:0000313" key="9">
    <source>
        <dbReference type="EMBL" id="AUD01421.1"/>
    </source>
</evidence>
<keyword evidence="10" id="KW-1185">Reference proteome</keyword>
<feature type="domain" description="SusD-like N-terminal" evidence="8">
    <location>
        <begin position="92"/>
        <end position="219"/>
    </location>
</feature>
<dbReference type="AlphaFoldDB" id="A0A2K8YUX5"/>
<dbReference type="InterPro" id="IPR012944">
    <property type="entry name" value="SusD_RagB_dom"/>
</dbReference>
<keyword evidence="3 6" id="KW-0732">Signal</keyword>
<evidence type="ECO:0000259" key="8">
    <source>
        <dbReference type="Pfam" id="PF14322"/>
    </source>
</evidence>
<dbReference type="PROSITE" id="PS51257">
    <property type="entry name" value="PROKAR_LIPOPROTEIN"/>
    <property type="match status" value="1"/>
</dbReference>
<dbReference type="GO" id="GO:0009279">
    <property type="term" value="C:cell outer membrane"/>
    <property type="evidence" value="ECO:0007669"/>
    <property type="project" value="UniProtKB-SubCell"/>
</dbReference>
<organism evidence="9 10">
    <name type="scientific">Spirosoma pollinicola</name>
    <dbReference type="NCBI Taxonomy" id="2057025"/>
    <lineage>
        <taxon>Bacteria</taxon>
        <taxon>Pseudomonadati</taxon>
        <taxon>Bacteroidota</taxon>
        <taxon>Cytophagia</taxon>
        <taxon>Cytophagales</taxon>
        <taxon>Cytophagaceae</taxon>
        <taxon>Spirosoma</taxon>
    </lineage>
</organism>
<sequence>MKINLSPRIAYPLLVALMAAGAGCSDLKENPDFINPDTFYKSAKELQLGVNGVYDDLNSGFSGYFYDRYVFECLTGDQIGWEKGPLQYNLGNVSSADEYIEAYWSISYRSINRANAVIETADALKDPTNDALVKRLKGEAQFLRAFYYYGLLSYFDNPPLTIKSTKGISELPTNAGGKGAVIDQIYADAKAAAEVLPASYTGADLGRATKWAAKTLLMKAQLWDEKWADAKTTAEDIVNNSGVQLFENFAHNFDLAHENQGERLFEAQVSAAANANEYDVHSAHFNPEDYPSELGGAGWSWLSATQEFRASYDAKDKRIDGTFIETYPTGRFGKIDGAYPMVKWSPKADFNLSRFGGIVKSDANPRDPSQMIFGKAWAGKLVELGTNWTNTERNTIYLRLADVLLGHSEACNESGQGDKFMGINKVRARAGLAALSGLSQSALRDAIIQEREQEFVFEQVMYPELRRKSKPGGTPDYLGNHINNYITKYKAGRTLKARDYVLPLPLKEMQGNTNVTQNKEWQ</sequence>
<evidence type="ECO:0000256" key="4">
    <source>
        <dbReference type="ARBA" id="ARBA00023136"/>
    </source>
</evidence>
<comment type="similarity">
    <text evidence="2">Belongs to the SusD family.</text>
</comment>
<feature type="signal peptide" evidence="6">
    <location>
        <begin position="1"/>
        <end position="24"/>
    </location>
</feature>
<dbReference type="KEGG" id="spir:CWM47_06115"/>
<dbReference type="InterPro" id="IPR033985">
    <property type="entry name" value="SusD-like_N"/>
</dbReference>
<evidence type="ECO:0000259" key="7">
    <source>
        <dbReference type="Pfam" id="PF07980"/>
    </source>
</evidence>
<dbReference type="Gene3D" id="1.25.40.390">
    <property type="match status" value="1"/>
</dbReference>
<dbReference type="OrthoDB" id="636214at2"/>
<evidence type="ECO:0000256" key="2">
    <source>
        <dbReference type="ARBA" id="ARBA00006275"/>
    </source>
</evidence>
<dbReference type="Pfam" id="PF07980">
    <property type="entry name" value="SusD_RagB"/>
    <property type="match status" value="1"/>
</dbReference>
<name>A0A2K8YUX5_9BACT</name>
<feature type="chain" id="PRO_5014688092" evidence="6">
    <location>
        <begin position="25"/>
        <end position="522"/>
    </location>
</feature>
<dbReference type="Pfam" id="PF14322">
    <property type="entry name" value="SusD-like_3"/>
    <property type="match status" value="1"/>
</dbReference>
<protein>
    <submittedName>
        <fullName evidence="9">RagB/SusD family nutrient uptake outer membrane protein</fullName>
    </submittedName>
</protein>
<keyword evidence="4" id="KW-0472">Membrane</keyword>
<proteinExistence type="inferred from homology"/>
<keyword evidence="5" id="KW-0998">Cell outer membrane</keyword>